<gene>
    <name evidence="2" type="ORF">SAMN05192553_101261</name>
</gene>
<dbReference type="HAMAP" id="MF_02093">
    <property type="entry name" value="Beta_carotene_diox"/>
    <property type="match status" value="1"/>
</dbReference>
<keyword evidence="1" id="KW-0479">Metal-binding</keyword>
<dbReference type="GO" id="GO:0004497">
    <property type="term" value="F:monooxygenase activity"/>
    <property type="evidence" value="ECO:0007669"/>
    <property type="project" value="UniProtKB-KW"/>
</dbReference>
<dbReference type="GO" id="GO:0003834">
    <property type="term" value="F:beta-carotene 15,15'-dioxygenase activity"/>
    <property type="evidence" value="ECO:0007669"/>
    <property type="project" value="UniProtKB-EC"/>
</dbReference>
<reference evidence="3" key="1">
    <citation type="submission" date="2016-10" db="EMBL/GenBank/DDBJ databases">
        <authorList>
            <person name="Varghese N."/>
            <person name="Submissions S."/>
        </authorList>
    </citation>
    <scope>NUCLEOTIDE SEQUENCE [LARGE SCALE GENOMIC DNA]</scope>
    <source>
        <strain evidence="3">IBRC-M 10761</strain>
    </source>
</reference>
<keyword evidence="1" id="KW-0472">Membrane</keyword>
<feature type="transmembrane region" description="Helical" evidence="1">
    <location>
        <begin position="28"/>
        <end position="46"/>
    </location>
</feature>
<dbReference type="AlphaFoldDB" id="A0A1H6TDP5"/>
<feature type="transmembrane region" description="Helical" evidence="1">
    <location>
        <begin position="153"/>
        <end position="172"/>
    </location>
</feature>
<feature type="transmembrane region" description="Helical" evidence="1">
    <location>
        <begin position="6"/>
        <end position="23"/>
    </location>
</feature>
<comment type="subcellular location">
    <subcellularLocation>
        <location evidence="1">Cell membrane</location>
        <topology evidence="1">Multi-pass membrane protein</topology>
    </subcellularLocation>
</comment>
<keyword evidence="3" id="KW-1185">Reference proteome</keyword>
<comment type="catalytic activity">
    <reaction evidence="1">
        <text>all-trans-beta-carotene + O2 = 2 all-trans-retinal</text>
        <dbReference type="Rhea" id="RHEA:32887"/>
        <dbReference type="ChEBI" id="CHEBI:15379"/>
        <dbReference type="ChEBI" id="CHEBI:17579"/>
        <dbReference type="ChEBI" id="CHEBI:17898"/>
        <dbReference type="EC" id="1.13.11.63"/>
    </reaction>
</comment>
<feature type="transmembrane region" description="Helical" evidence="1">
    <location>
        <begin position="66"/>
        <end position="94"/>
    </location>
</feature>
<dbReference type="STRING" id="1416801.SAMN05192553_101261"/>
<dbReference type="NCBIfam" id="TIGR03753">
    <property type="entry name" value="blh_monoox"/>
    <property type="match status" value="1"/>
</dbReference>
<feature type="transmembrane region" description="Helical" evidence="1">
    <location>
        <begin position="184"/>
        <end position="205"/>
    </location>
</feature>
<protein>
    <recommendedName>
        <fullName evidence="1">Probable beta-carotene 15,15'-dioxygenase</fullName>
        <ecNumber evidence="1">1.13.11.63</ecNumber>
    </recommendedName>
</protein>
<keyword evidence="1" id="KW-1133">Transmembrane helix</keyword>
<dbReference type="GO" id="GO:0005506">
    <property type="term" value="F:iron ion binding"/>
    <property type="evidence" value="ECO:0007669"/>
    <property type="project" value="UniProtKB-UniRule"/>
</dbReference>
<feature type="transmembrane region" description="Helical" evidence="1">
    <location>
        <begin position="235"/>
        <end position="255"/>
    </location>
</feature>
<evidence type="ECO:0000313" key="2">
    <source>
        <dbReference type="EMBL" id="SEI78111.1"/>
    </source>
</evidence>
<dbReference type="RefSeq" id="WP_092168384.1">
    <property type="nucleotide sequence ID" value="NZ_FNZH01000001.1"/>
</dbReference>
<dbReference type="InterPro" id="IPR022270">
    <property type="entry name" value="Blh_diox"/>
</dbReference>
<dbReference type="OrthoDB" id="945227at2"/>
<dbReference type="Proteomes" id="UP000199403">
    <property type="component" value="Unassembled WGS sequence"/>
</dbReference>
<comment type="caution">
    <text evidence="1">Lacks conserved residue(s) required for the propagation of feature annotation.</text>
</comment>
<comment type="similarity">
    <text evidence="1">Belongs to the Brp/Blh beta-carotene diooxygenase family.</text>
</comment>
<dbReference type="GO" id="GO:0005886">
    <property type="term" value="C:plasma membrane"/>
    <property type="evidence" value="ECO:0007669"/>
    <property type="project" value="UniProtKB-SubCell"/>
</dbReference>
<proteinExistence type="inferred from homology"/>
<keyword evidence="1" id="KW-0560">Oxidoreductase</keyword>
<keyword evidence="1" id="KW-1003">Cell membrane</keyword>
<accession>A0A1H6TDP5</accession>
<evidence type="ECO:0000256" key="1">
    <source>
        <dbReference type="HAMAP-Rule" id="MF_02093"/>
    </source>
</evidence>
<dbReference type="EC" id="1.13.11.63" evidence="1"/>
<keyword evidence="1" id="KW-0408">Iron</keyword>
<keyword evidence="1" id="KW-0812">Transmembrane</keyword>
<comment type="function">
    <text evidence="1">Catalyzes the cleavage of beta-carotene at its central double bond (15,15') to yield two molecules of all-trans-retinal.</text>
</comment>
<dbReference type="GO" id="GO:0016121">
    <property type="term" value="P:carotene catabolic process"/>
    <property type="evidence" value="ECO:0007669"/>
    <property type="project" value="UniProtKB-UniRule"/>
</dbReference>
<keyword evidence="1" id="KW-0223">Dioxygenase</keyword>
<comment type="cofactor">
    <cofactor evidence="1">
        <name>Fe(2+)</name>
        <dbReference type="ChEBI" id="CHEBI:29033"/>
    </cofactor>
</comment>
<feature type="transmembrane region" description="Helical" evidence="1">
    <location>
        <begin position="262"/>
        <end position="280"/>
    </location>
</feature>
<organism evidence="2 3">
    <name type="scientific">Cyclobacterium xiamenense</name>
    <dbReference type="NCBI Taxonomy" id="1297121"/>
    <lineage>
        <taxon>Bacteria</taxon>
        <taxon>Pseudomonadati</taxon>
        <taxon>Bacteroidota</taxon>
        <taxon>Cytophagia</taxon>
        <taxon>Cytophagales</taxon>
        <taxon>Cyclobacteriaceae</taxon>
        <taxon>Cyclobacterium</taxon>
    </lineage>
</organism>
<dbReference type="Pfam" id="PF15461">
    <property type="entry name" value="BCD"/>
    <property type="match status" value="1"/>
</dbReference>
<keyword evidence="2" id="KW-0503">Monooxygenase</keyword>
<evidence type="ECO:0000313" key="3">
    <source>
        <dbReference type="Proteomes" id="UP000199403"/>
    </source>
</evidence>
<dbReference type="GO" id="GO:0010436">
    <property type="term" value="F:carotenoid dioxygenase activity"/>
    <property type="evidence" value="ECO:0007669"/>
    <property type="project" value="UniProtKB-UniRule"/>
</dbReference>
<sequence>MRSIENGGKLAGVAIALIYLFLFRDNPVFEWVLIGIVLVTVGIPHGSLDHLLLNPSIGKVHLLKFIGKYLAIILVYLSVWLLLPVPALLAFLAMSAYHFGQSHFIHTPLFFLKKTTYLLTGVFYLSVLFWGDFASTTEILGGIADTSPLAPYGWYVIIGSFSISAILIIRNLPRKWWLHLVEMLLMGSLFYHLPLLLGFILYFGFWHSLPSMQVEYSTLKHHFGPQGLKTFIGKMIPFTAASILGMSAILAIVYPRSSTEELILLFFVLVSLISAPHIWYMNRFLESR</sequence>
<dbReference type="EMBL" id="FNZH01000001">
    <property type="protein sequence ID" value="SEI78111.1"/>
    <property type="molecule type" value="Genomic_DNA"/>
</dbReference>
<feature type="transmembrane region" description="Helical" evidence="1">
    <location>
        <begin position="115"/>
        <end position="133"/>
    </location>
</feature>
<name>A0A1H6TDP5_9BACT</name>